<reference evidence="7 8" key="1">
    <citation type="submission" date="2012-02" db="EMBL/GenBank/DDBJ databases">
        <title>The genome sequences of Lebombo, Orungo and Changuinola viruses (genus Orbivirus, family Reoviridae).</title>
        <authorList>
            <person name="Attoui H."/>
            <person name="Mohd Jaafar F."/>
            <person name="Mertens P.P.C."/>
            <person name="Belhouchet M."/>
        </authorList>
    </citation>
    <scope>NUCLEOTIDE SEQUENCE [LARGE SCALE GENOMIC DNA]</scope>
    <source>
        <strain evidence="7">Xaraira</strain>
    </source>
</reference>
<evidence type="ECO:0000256" key="2">
    <source>
        <dbReference type="ARBA" id="ARBA00008722"/>
    </source>
</evidence>
<evidence type="ECO:0000256" key="4">
    <source>
        <dbReference type="ARBA" id="ARBA00022561"/>
    </source>
</evidence>
<organism evidence="7 8">
    <name type="scientific">Changuinola virus</name>
    <dbReference type="NCBI Taxonomy" id="40052"/>
    <lineage>
        <taxon>Viruses</taxon>
        <taxon>Riboviria</taxon>
        <taxon>Orthornavirae</taxon>
        <taxon>Duplornaviricota</taxon>
        <taxon>Resentoviricetes</taxon>
        <taxon>Reovirales</taxon>
        <taxon>Sedoreoviridae</taxon>
        <taxon>Orbivirus</taxon>
        <taxon>Orbivirus changuinolaense</taxon>
    </lineage>
</organism>
<evidence type="ECO:0000313" key="7">
    <source>
        <dbReference type="EMBL" id="AFX73366.1"/>
    </source>
</evidence>
<keyword evidence="4" id="KW-0167">Capsid protein</keyword>
<keyword evidence="6" id="KW-1153">Inner capsid protein</keyword>
<evidence type="ECO:0000256" key="3">
    <source>
        <dbReference type="ARBA" id="ARBA00015347"/>
    </source>
</evidence>
<dbReference type="GO" id="GO:0039625">
    <property type="term" value="C:viral inner capsid"/>
    <property type="evidence" value="ECO:0007669"/>
    <property type="project" value="UniProtKB-KW"/>
</dbReference>
<dbReference type="EMBL" id="JQ610656">
    <property type="protein sequence ID" value="AFX73366.1"/>
    <property type="molecule type" value="Genomic_RNA"/>
</dbReference>
<comment type="similarity">
    <text evidence="2">Belongs to the orbivirus VP2 family.</text>
</comment>
<evidence type="ECO:0000256" key="6">
    <source>
        <dbReference type="ARBA" id="ARBA00022996"/>
    </source>
</evidence>
<evidence type="ECO:0000256" key="5">
    <source>
        <dbReference type="ARBA" id="ARBA00022844"/>
    </source>
</evidence>
<comment type="subcellular location">
    <subcellularLocation>
        <location evidence="1">Virion</location>
    </subcellularLocation>
</comment>
<name>W5QLZ2_9REOV</name>
<dbReference type="GO" id="GO:0005198">
    <property type="term" value="F:structural molecule activity"/>
    <property type="evidence" value="ECO:0007669"/>
    <property type="project" value="InterPro"/>
</dbReference>
<dbReference type="InterPro" id="IPR001742">
    <property type="entry name" value="Capsid_VP2_Orbivir"/>
</dbReference>
<dbReference type="Pfam" id="PF00898">
    <property type="entry name" value="Orbi_VP2"/>
    <property type="match status" value="1"/>
</dbReference>
<evidence type="ECO:0000256" key="1">
    <source>
        <dbReference type="ARBA" id="ARBA00004328"/>
    </source>
</evidence>
<sequence length="1150" mass="132866">MATEFSIAIANLDERRCQSALMDSFDLLVDTAASSNHNTSGWSINEEVRRRNIFCWGNDTRVDMMIDGIPGNESYISVPRAIDLVLGTIDKCNLDDKDVDVSWIQKEVQWDQDMQSQEWTVSTQSHYPFKPKVESAIGDVYAQTYHFETLFYHKMPKKLSTCDHDNHDVFNQCVYSNLHHIVHNTAYMIDTSYRVFVQDTKPYIYPLGIINEYKTMQDYDRYKAGSLYDDELITDDSNSYNSARKSYLLERGIDVNDGEDDDFEIQVTDDEVSRDANLTKVVIHPSNSYVSWNRNVYVKKEIDEEYNISDSDMSSTYIIPSNPIVSEIQTRKLTYDKTNKKVHVNPEIGSLFSDVSGTGAETTYGSLIMDGGELDRQKIIKMTNVKFTENQRTTIGYGPLRAEGEITAAVIERWRNDETMSEFANFLTWNKVGKIDVNKICKIFGDYSRSHPNHNVIYKDAPDVCKKFQMTFNALYNVGYQQANAVTGYRDGWTVDPDDITAFRRIDEISAPPMKTNCAKMGIILASVIGGCVTDRCDIHTIRGGYLLINKAFGNVYNLLEETFNWKIWRAEKRQGWRGRGDPKITPLLRMDVYRSIFKKGWSGVGWQFYWNENVDVEAEGGYPFFKENIENSCYFDDALVTRYNQAILNSVEWSDVHTDIDQLLNSESQFRSKDILSDFYLDKYKVLVTPWYYGKKIYYNVIANCCYKCVPIVANATTLEDKNQFKHNMGQRLLVPNNWFYPFQDQFDEISICEGKSLSNNRQNRGRLERTYIDTIARNAEFRNYVERDEVAIIDTGCPIAYTTRYVIWYFYHRLFNIFVNFFPYESRKKFQRPTDHIPLFPNTKVYDYGLEKETRDLNGAIYQLFIEAYGALLLKGRDRGVWMKQYQGGSGAQRIKMLKDTMPGLYNHLVDDGNSLDSYFVINFLLLLTTTSTNISNESDTYAPICYCDGRALSVYSIRLSLTNKSNILSHYVGYLTRFYGLKKHRQWNEADDFLLTLRRKAIDFYIGKCIVTLTPNVLVQQTKHQNLNLWIGTKCGGVSDVLIFTQAIVHPHASYFTICICMRDTDVVALKLELARIFSASLHTSIGHIIVRVAGDKIKDIYVEGDLSVREMKRNFWGLDHDMILVKSRGRIFGNKHLVTKLMNIRS</sequence>
<keyword evidence="5" id="KW-0946">Virion</keyword>
<dbReference type="Proteomes" id="UP000167951">
    <property type="component" value="Genome"/>
</dbReference>
<evidence type="ECO:0000313" key="8">
    <source>
        <dbReference type="Proteomes" id="UP000167951"/>
    </source>
</evidence>
<protein>
    <recommendedName>
        <fullName evidence="3">Outer capsid protein VP2</fullName>
    </recommendedName>
</protein>
<accession>W5QLZ2</accession>
<proteinExistence type="inferred from homology"/>